<reference evidence="1 2" key="1">
    <citation type="submission" date="2023-03" db="EMBL/GenBank/DDBJ databases">
        <title>Thalassotalea loyana LMG 22536T draft genome sequence.</title>
        <authorList>
            <person name="Sawabe T."/>
        </authorList>
    </citation>
    <scope>NUCLEOTIDE SEQUENCE [LARGE SCALE GENOMIC DNA]</scope>
    <source>
        <strain evidence="1 2">LMG 22536</strain>
    </source>
</reference>
<evidence type="ECO:0000313" key="1">
    <source>
        <dbReference type="EMBL" id="GLX84270.1"/>
    </source>
</evidence>
<dbReference type="Proteomes" id="UP001157134">
    <property type="component" value="Unassembled WGS sequence"/>
</dbReference>
<proteinExistence type="predicted"/>
<comment type="caution">
    <text evidence="1">The sequence shown here is derived from an EMBL/GenBank/DDBJ whole genome shotgun (WGS) entry which is preliminary data.</text>
</comment>
<evidence type="ECO:0000313" key="2">
    <source>
        <dbReference type="Proteomes" id="UP001157134"/>
    </source>
</evidence>
<gene>
    <name evidence="1" type="ORF">tloyanaT_05220</name>
</gene>
<dbReference type="EMBL" id="BSSV01000001">
    <property type="protein sequence ID" value="GLX84270.1"/>
    <property type="molecule type" value="Genomic_DNA"/>
</dbReference>
<keyword evidence="2" id="KW-1185">Reference proteome</keyword>
<protein>
    <submittedName>
        <fullName evidence="1">Uncharacterized protein</fullName>
    </submittedName>
</protein>
<name>A0ABQ6H7Z8_9GAMM</name>
<organism evidence="1 2">
    <name type="scientific">Thalassotalea loyana</name>
    <dbReference type="NCBI Taxonomy" id="280483"/>
    <lineage>
        <taxon>Bacteria</taxon>
        <taxon>Pseudomonadati</taxon>
        <taxon>Pseudomonadota</taxon>
        <taxon>Gammaproteobacteria</taxon>
        <taxon>Alteromonadales</taxon>
        <taxon>Colwelliaceae</taxon>
        <taxon>Thalassotalea</taxon>
    </lineage>
</organism>
<accession>A0ABQ6H7Z8</accession>
<sequence length="45" mass="5333">MIKKIFLSLDYSRLSRLGLPFKMIKIETFGVKTHLEKLNEQYACE</sequence>